<feature type="transmembrane region" description="Helical" evidence="8">
    <location>
        <begin position="63"/>
        <end position="79"/>
    </location>
</feature>
<sequence>MIFIFVTLCLFITELIYFRVAERFNIIDKPNARSLHTDITIRGGGVIFFMSVLFYFIYSNFEYPLFFLGITAIAVISFLDDIFTLPNRYRLPFQFLAIILILVELHFFSNPMWIWTGVLIIGVGIINAYNFMDGINGITGGYSMVVIGALWFINSYHIKFMDNEFFVFILMGLIVFNYFNFRTKAKCFAGDVGSISIAVIIIFLLIKLIVKDYNPIYILFLAVYGVDSVLTIIHRLLLKENIFKAHRLHLFQVIVHTLKIPHLLMASLYMLLQAIICVIIIFNLKSSEQTQWLVSFGIIISLSVLYFIIKRKVMLLTV</sequence>
<reference evidence="9 10" key="1">
    <citation type="submission" date="2018-05" db="EMBL/GenBank/DDBJ databases">
        <title>Genomic Encyclopedia of Archaeal and Bacterial Type Strains, Phase II (KMG-II): from individual species to whole genera.</title>
        <authorList>
            <person name="Goeker M."/>
        </authorList>
    </citation>
    <scope>NUCLEOTIDE SEQUENCE [LARGE SCALE GENOMIC DNA]</scope>
    <source>
        <strain evidence="9 10">DSM 22214</strain>
    </source>
</reference>
<protein>
    <submittedName>
        <fullName evidence="9">UDP-N-acetylmuramyl pentapeptide phosphotransferase/UDP-N-acetylglucosamine-1-phosphate transferase</fullName>
    </submittedName>
</protein>
<name>A0A316DTK3_9BACT</name>
<evidence type="ECO:0000256" key="2">
    <source>
        <dbReference type="ARBA" id="ARBA00022475"/>
    </source>
</evidence>
<comment type="subcellular location">
    <subcellularLocation>
        <location evidence="1">Cell membrane</location>
        <topology evidence="1">Multi-pass membrane protein</topology>
    </subcellularLocation>
</comment>
<feature type="transmembrane region" description="Helical" evidence="8">
    <location>
        <begin position="164"/>
        <end position="181"/>
    </location>
</feature>
<feature type="binding site" evidence="7">
    <location>
        <position position="191"/>
    </location>
    <ligand>
        <name>Mg(2+)</name>
        <dbReference type="ChEBI" id="CHEBI:18420"/>
    </ligand>
</feature>
<dbReference type="EMBL" id="QGGO01000024">
    <property type="protein sequence ID" value="PWK21421.1"/>
    <property type="molecule type" value="Genomic_DNA"/>
</dbReference>
<keyword evidence="2" id="KW-1003">Cell membrane</keyword>
<feature type="transmembrane region" description="Helical" evidence="8">
    <location>
        <begin position="290"/>
        <end position="309"/>
    </location>
</feature>
<evidence type="ECO:0000313" key="9">
    <source>
        <dbReference type="EMBL" id="PWK21421.1"/>
    </source>
</evidence>
<dbReference type="GO" id="GO:0071555">
    <property type="term" value="P:cell wall organization"/>
    <property type="evidence" value="ECO:0007669"/>
    <property type="project" value="TreeGrafter"/>
</dbReference>
<evidence type="ECO:0000256" key="3">
    <source>
        <dbReference type="ARBA" id="ARBA00022679"/>
    </source>
</evidence>
<evidence type="ECO:0000256" key="4">
    <source>
        <dbReference type="ARBA" id="ARBA00022692"/>
    </source>
</evidence>
<dbReference type="PANTHER" id="PTHR22926">
    <property type="entry name" value="PHOSPHO-N-ACETYLMURAMOYL-PENTAPEPTIDE-TRANSFERASE"/>
    <property type="match status" value="1"/>
</dbReference>
<keyword evidence="4 8" id="KW-0812">Transmembrane</keyword>
<dbReference type="Proteomes" id="UP000245489">
    <property type="component" value="Unassembled WGS sequence"/>
</dbReference>
<keyword evidence="7" id="KW-0460">Magnesium</keyword>
<dbReference type="GO" id="GO:0009103">
    <property type="term" value="P:lipopolysaccharide biosynthetic process"/>
    <property type="evidence" value="ECO:0007669"/>
    <property type="project" value="TreeGrafter"/>
</dbReference>
<keyword evidence="6 8" id="KW-0472">Membrane</keyword>
<feature type="transmembrane region" description="Helical" evidence="8">
    <location>
        <begin position="263"/>
        <end position="284"/>
    </location>
</feature>
<feature type="transmembrane region" description="Helical" evidence="8">
    <location>
        <begin position="39"/>
        <end position="57"/>
    </location>
</feature>
<evidence type="ECO:0000256" key="7">
    <source>
        <dbReference type="PIRSR" id="PIRSR600715-1"/>
    </source>
</evidence>
<dbReference type="GO" id="GO:0046872">
    <property type="term" value="F:metal ion binding"/>
    <property type="evidence" value="ECO:0007669"/>
    <property type="project" value="UniProtKB-KW"/>
</dbReference>
<dbReference type="AlphaFoldDB" id="A0A316DTK3"/>
<dbReference type="PANTHER" id="PTHR22926:SF3">
    <property type="entry name" value="UNDECAPRENYL-PHOSPHATE ALPHA-N-ACETYLGLUCOSAMINYL 1-PHOSPHATE TRANSFERASE"/>
    <property type="match status" value="1"/>
</dbReference>
<feature type="transmembrane region" description="Helical" evidence="8">
    <location>
        <begin position="91"/>
        <end position="108"/>
    </location>
</feature>
<evidence type="ECO:0000256" key="1">
    <source>
        <dbReference type="ARBA" id="ARBA00004651"/>
    </source>
</evidence>
<keyword evidence="5 8" id="KW-1133">Transmembrane helix</keyword>
<comment type="caution">
    <text evidence="9">The sequence shown here is derived from an EMBL/GenBank/DDBJ whole genome shotgun (WGS) entry which is preliminary data.</text>
</comment>
<feature type="transmembrane region" description="Helical" evidence="8">
    <location>
        <begin position="188"/>
        <end position="210"/>
    </location>
</feature>
<dbReference type="CDD" id="cd06854">
    <property type="entry name" value="GT_WbpL_WbcO_like"/>
    <property type="match status" value="1"/>
</dbReference>
<evidence type="ECO:0000256" key="5">
    <source>
        <dbReference type="ARBA" id="ARBA00022989"/>
    </source>
</evidence>
<proteinExistence type="predicted"/>
<keyword evidence="7" id="KW-0479">Metal-binding</keyword>
<dbReference type="OrthoDB" id="9783652at2"/>
<feature type="transmembrane region" description="Helical" evidence="8">
    <location>
        <begin position="216"/>
        <end position="238"/>
    </location>
</feature>
<organism evidence="9 10">
    <name type="scientific">Arcicella aurantiaca</name>
    <dbReference type="NCBI Taxonomy" id="591202"/>
    <lineage>
        <taxon>Bacteria</taxon>
        <taxon>Pseudomonadati</taxon>
        <taxon>Bacteroidota</taxon>
        <taxon>Cytophagia</taxon>
        <taxon>Cytophagales</taxon>
        <taxon>Flectobacillaceae</taxon>
        <taxon>Arcicella</taxon>
    </lineage>
</organism>
<dbReference type="GO" id="GO:0005886">
    <property type="term" value="C:plasma membrane"/>
    <property type="evidence" value="ECO:0007669"/>
    <property type="project" value="UniProtKB-SubCell"/>
</dbReference>
<gene>
    <name evidence="9" type="ORF">LV89_03714</name>
</gene>
<dbReference type="RefSeq" id="WP_109744398.1">
    <property type="nucleotide sequence ID" value="NZ_QGGO01000024.1"/>
</dbReference>
<keyword evidence="10" id="KW-1185">Reference proteome</keyword>
<keyword evidence="3 9" id="KW-0808">Transferase</keyword>
<dbReference type="GO" id="GO:0044038">
    <property type="term" value="P:cell wall macromolecule biosynthetic process"/>
    <property type="evidence" value="ECO:0007669"/>
    <property type="project" value="TreeGrafter"/>
</dbReference>
<evidence type="ECO:0000313" key="10">
    <source>
        <dbReference type="Proteomes" id="UP000245489"/>
    </source>
</evidence>
<feature type="binding site" evidence="7">
    <location>
        <position position="130"/>
    </location>
    <ligand>
        <name>Mg(2+)</name>
        <dbReference type="ChEBI" id="CHEBI:18420"/>
    </ligand>
</feature>
<accession>A0A316DTK3</accession>
<feature type="transmembrane region" description="Helical" evidence="8">
    <location>
        <begin position="139"/>
        <end position="158"/>
    </location>
</feature>
<comment type="cofactor">
    <cofactor evidence="7">
        <name>Mg(2+)</name>
        <dbReference type="ChEBI" id="CHEBI:18420"/>
    </cofactor>
</comment>
<dbReference type="GO" id="GO:0016780">
    <property type="term" value="F:phosphotransferase activity, for other substituted phosphate groups"/>
    <property type="evidence" value="ECO:0007669"/>
    <property type="project" value="InterPro"/>
</dbReference>
<dbReference type="Pfam" id="PF00953">
    <property type="entry name" value="Glycos_transf_4"/>
    <property type="match status" value="1"/>
</dbReference>
<feature type="transmembrane region" description="Helical" evidence="8">
    <location>
        <begin position="114"/>
        <end position="132"/>
    </location>
</feature>
<evidence type="ECO:0000256" key="6">
    <source>
        <dbReference type="ARBA" id="ARBA00023136"/>
    </source>
</evidence>
<dbReference type="InterPro" id="IPR000715">
    <property type="entry name" value="Glycosyl_transferase_4"/>
</dbReference>
<evidence type="ECO:0000256" key="8">
    <source>
        <dbReference type="SAM" id="Phobius"/>
    </source>
</evidence>